<dbReference type="PANTHER" id="PTHR30146">
    <property type="entry name" value="LACI-RELATED TRANSCRIPTIONAL REPRESSOR"/>
    <property type="match status" value="1"/>
</dbReference>
<evidence type="ECO:0000313" key="7">
    <source>
        <dbReference type="Proteomes" id="UP000516117"/>
    </source>
</evidence>
<accession>A0A7H0H9G7</accession>
<dbReference type="Gene3D" id="3.40.50.2300">
    <property type="match status" value="2"/>
</dbReference>
<keyword evidence="4" id="KW-0804">Transcription</keyword>
<dbReference type="SUPFAM" id="SSF47413">
    <property type="entry name" value="lambda repressor-like DNA-binding domains"/>
    <property type="match status" value="1"/>
</dbReference>
<protein>
    <submittedName>
        <fullName evidence="6">LacI family DNA-binding transcriptional regulator</fullName>
    </submittedName>
</protein>
<keyword evidence="7" id="KW-1185">Reference proteome</keyword>
<dbReference type="Proteomes" id="UP000516117">
    <property type="component" value="Chromosome"/>
</dbReference>
<evidence type="ECO:0000256" key="3">
    <source>
        <dbReference type="ARBA" id="ARBA00023125"/>
    </source>
</evidence>
<dbReference type="Pfam" id="PF13377">
    <property type="entry name" value="Peripla_BP_3"/>
    <property type="match status" value="1"/>
</dbReference>
<dbReference type="PANTHER" id="PTHR30146:SF148">
    <property type="entry name" value="HTH-TYPE TRANSCRIPTIONAL REPRESSOR PURR-RELATED"/>
    <property type="match status" value="1"/>
</dbReference>
<name>A0A7H0H9G7_9ACTN</name>
<dbReference type="RefSeq" id="WP_187722276.1">
    <property type="nucleotide sequence ID" value="NZ_BAABBL010000019.1"/>
</dbReference>
<feature type="domain" description="HTH lacI-type" evidence="5">
    <location>
        <begin position="7"/>
        <end position="61"/>
    </location>
</feature>
<keyword evidence="1" id="KW-0678">Repressor</keyword>
<dbReference type="Pfam" id="PF00356">
    <property type="entry name" value="LacI"/>
    <property type="match status" value="1"/>
</dbReference>
<dbReference type="CDD" id="cd01392">
    <property type="entry name" value="HTH_LacI"/>
    <property type="match status" value="1"/>
</dbReference>
<dbReference type="GO" id="GO:0003700">
    <property type="term" value="F:DNA-binding transcription factor activity"/>
    <property type="evidence" value="ECO:0007669"/>
    <property type="project" value="TreeGrafter"/>
</dbReference>
<reference evidence="6 7" key="1">
    <citation type="submission" date="2020-08" db="EMBL/GenBank/DDBJ databases">
        <title>Genome sequence of Tessaracoccus defluvii JCM 17540T.</title>
        <authorList>
            <person name="Hyun D.-W."/>
            <person name="Bae J.-W."/>
        </authorList>
    </citation>
    <scope>NUCLEOTIDE SEQUENCE [LARGE SCALE GENOMIC DNA]</scope>
    <source>
        <strain evidence="6 7">JCM 17540</strain>
    </source>
</reference>
<dbReference type="InterPro" id="IPR000843">
    <property type="entry name" value="HTH_LacI"/>
</dbReference>
<dbReference type="GO" id="GO:0000976">
    <property type="term" value="F:transcription cis-regulatory region binding"/>
    <property type="evidence" value="ECO:0007669"/>
    <property type="project" value="TreeGrafter"/>
</dbReference>
<evidence type="ECO:0000256" key="4">
    <source>
        <dbReference type="ARBA" id="ARBA00023163"/>
    </source>
</evidence>
<dbReference type="SMART" id="SM00354">
    <property type="entry name" value="HTH_LACI"/>
    <property type="match status" value="1"/>
</dbReference>
<dbReference type="KEGG" id="tdf:H9L22_07930"/>
<dbReference type="Gene3D" id="1.10.260.40">
    <property type="entry name" value="lambda repressor-like DNA-binding domains"/>
    <property type="match status" value="1"/>
</dbReference>
<dbReference type="InterPro" id="IPR028082">
    <property type="entry name" value="Peripla_BP_I"/>
</dbReference>
<gene>
    <name evidence="6" type="ORF">H9L22_07930</name>
</gene>
<dbReference type="InterPro" id="IPR046335">
    <property type="entry name" value="LacI/GalR-like_sensor"/>
</dbReference>
<dbReference type="PROSITE" id="PS00356">
    <property type="entry name" value="HTH_LACI_1"/>
    <property type="match status" value="1"/>
</dbReference>
<dbReference type="CDD" id="cd06267">
    <property type="entry name" value="PBP1_LacI_sugar_binding-like"/>
    <property type="match status" value="1"/>
</dbReference>
<evidence type="ECO:0000259" key="5">
    <source>
        <dbReference type="PROSITE" id="PS50932"/>
    </source>
</evidence>
<organism evidence="6 7">
    <name type="scientific">Tessaracoccus defluvii</name>
    <dbReference type="NCBI Taxonomy" id="1285901"/>
    <lineage>
        <taxon>Bacteria</taxon>
        <taxon>Bacillati</taxon>
        <taxon>Actinomycetota</taxon>
        <taxon>Actinomycetes</taxon>
        <taxon>Propionibacteriales</taxon>
        <taxon>Propionibacteriaceae</taxon>
        <taxon>Tessaracoccus</taxon>
    </lineage>
</organism>
<dbReference type="PROSITE" id="PS50932">
    <property type="entry name" value="HTH_LACI_2"/>
    <property type="match status" value="1"/>
</dbReference>
<evidence type="ECO:0000313" key="6">
    <source>
        <dbReference type="EMBL" id="QNP57183.1"/>
    </source>
</evidence>
<dbReference type="InterPro" id="IPR010982">
    <property type="entry name" value="Lambda_DNA-bd_dom_sf"/>
</dbReference>
<dbReference type="AlphaFoldDB" id="A0A7H0H9G7"/>
<keyword evidence="3 6" id="KW-0238">DNA-binding</keyword>
<evidence type="ECO:0000256" key="1">
    <source>
        <dbReference type="ARBA" id="ARBA00022491"/>
    </source>
</evidence>
<proteinExistence type="predicted"/>
<dbReference type="SUPFAM" id="SSF53822">
    <property type="entry name" value="Periplasmic binding protein-like I"/>
    <property type="match status" value="1"/>
</dbReference>
<keyword evidence="2" id="KW-0805">Transcription regulation</keyword>
<dbReference type="EMBL" id="CP060789">
    <property type="protein sequence ID" value="QNP57183.1"/>
    <property type="molecule type" value="Genomic_DNA"/>
</dbReference>
<sequence length="340" mass="36169">MIGRTNVTIEDVAREAGVSRAAVSKVIRNAYGVSDAMRERVQAAIDTLGYRPSVAARAMRGSSHTIGIELPTTDNPFFHKLLNAMNSALADTDYQTIISPIVRDELGLLALQRLVDRHVDGIVAVAPQVPLAALERLGAEVPLVLVGRHVDAVHFDTVVDDDLAGGCLVVEHLAGLGHRDIVHLTINYQAQAAHPTSPHSVRAEGYLAGMIAAGLADHSRIVHTDETVEGVRRATLALLDEPAPPTAIFAGHDQVALGVLWARAERGLGPDDLSVVGYDDTDIASHPLMSLTSVDQSAEVMGDRIAALLLERIAGRTTPARAVVDPELRCRASSAAPKPR</sequence>
<evidence type="ECO:0000256" key="2">
    <source>
        <dbReference type="ARBA" id="ARBA00023015"/>
    </source>
</evidence>